<dbReference type="EMBL" id="POUR01000001">
    <property type="protein sequence ID" value="PNF67881.1"/>
    <property type="molecule type" value="Genomic_DNA"/>
</dbReference>
<organism evidence="1 2">
    <name type="scientific">Enterobacter bugandensis</name>
    <dbReference type="NCBI Taxonomy" id="881260"/>
    <lineage>
        <taxon>Bacteria</taxon>
        <taxon>Pseudomonadati</taxon>
        <taxon>Pseudomonadota</taxon>
        <taxon>Gammaproteobacteria</taxon>
        <taxon>Enterobacterales</taxon>
        <taxon>Enterobacteriaceae</taxon>
        <taxon>Enterobacter</taxon>
    </lineage>
</organism>
<sequence>MTAFIGNFCFFPAIFLLNFFIKKAGWRCAYPAYGHLVVVGPVRRSATGQQNHARVIIRFRSAAKSAGSS</sequence>
<gene>
    <name evidence="1" type="ORF">C1167_07965</name>
</gene>
<reference evidence="1 2" key="1">
    <citation type="submission" date="2018-01" db="EMBL/GenBank/DDBJ databases">
        <title>Multi-drug resistant Enterobacter species isolated from the International Space Station and comparative genomic analyses with human pathogenic strains.</title>
        <authorList>
            <person name="Singh N.K."/>
            <person name="Bezdan D."/>
            <person name="McIntyre A."/>
            <person name="Sielaff A.C."/>
            <person name="Wheeler K."/>
            <person name="Mason C."/>
            <person name="Venkateswaran K."/>
        </authorList>
    </citation>
    <scope>NUCLEOTIDE SEQUENCE [LARGE SCALE GENOMIC DNA]</scope>
    <source>
        <strain evidence="1 2">IF2SW-P2</strain>
    </source>
</reference>
<comment type="caution">
    <text evidence="1">The sequence shown here is derived from an EMBL/GenBank/DDBJ whole genome shotgun (WGS) entry which is preliminary data.</text>
</comment>
<protein>
    <submittedName>
        <fullName evidence="1">Uncharacterized protein</fullName>
    </submittedName>
</protein>
<name>A0ABX4VHZ1_9ENTR</name>
<accession>A0ABX4VHZ1</accession>
<proteinExistence type="predicted"/>
<evidence type="ECO:0000313" key="2">
    <source>
        <dbReference type="Proteomes" id="UP000236063"/>
    </source>
</evidence>
<keyword evidence="2" id="KW-1185">Reference proteome</keyword>
<evidence type="ECO:0000313" key="1">
    <source>
        <dbReference type="EMBL" id="PNF67881.1"/>
    </source>
</evidence>
<dbReference type="Proteomes" id="UP000236063">
    <property type="component" value="Unassembled WGS sequence"/>
</dbReference>